<accession>A0ABN6XBH4</accession>
<organism evidence="1 2">
    <name type="scientific">Paraoerskovia sediminicola</name>
    <dbReference type="NCBI Taxonomy" id="1138587"/>
    <lineage>
        <taxon>Bacteria</taxon>
        <taxon>Bacillati</taxon>
        <taxon>Actinomycetota</taxon>
        <taxon>Actinomycetes</taxon>
        <taxon>Micrococcales</taxon>
        <taxon>Cellulomonadaceae</taxon>
        <taxon>Paraoerskovia</taxon>
    </lineage>
</organism>
<proteinExistence type="predicted"/>
<gene>
    <name evidence="1" type="ORF">GCM10025865_14930</name>
</gene>
<evidence type="ECO:0000313" key="1">
    <source>
        <dbReference type="EMBL" id="BDZ42194.1"/>
    </source>
</evidence>
<reference evidence="2" key="1">
    <citation type="journal article" date="2019" name="Int. J. Syst. Evol. Microbiol.">
        <title>The Global Catalogue of Microorganisms (GCM) 10K type strain sequencing project: providing services to taxonomists for standard genome sequencing and annotation.</title>
        <authorList>
            <consortium name="The Broad Institute Genomics Platform"/>
            <consortium name="The Broad Institute Genome Sequencing Center for Infectious Disease"/>
            <person name="Wu L."/>
            <person name="Ma J."/>
        </authorList>
    </citation>
    <scope>NUCLEOTIDE SEQUENCE [LARGE SCALE GENOMIC DNA]</scope>
    <source>
        <strain evidence="2">NBRC 108565</strain>
    </source>
</reference>
<dbReference type="Proteomes" id="UP001321475">
    <property type="component" value="Chromosome"/>
</dbReference>
<name>A0ABN6XBH4_9CELL</name>
<protein>
    <submittedName>
        <fullName evidence="1">Uncharacterized protein</fullName>
    </submittedName>
</protein>
<dbReference type="Gene3D" id="3.30.1120.10">
    <property type="match status" value="1"/>
</dbReference>
<dbReference type="EMBL" id="AP027729">
    <property type="protein sequence ID" value="BDZ42194.1"/>
    <property type="molecule type" value="Genomic_DNA"/>
</dbReference>
<keyword evidence="2" id="KW-1185">Reference proteome</keyword>
<sequence>MYDLETDIGEKVDLSADRPVDRARLASLLDDWSDDVAALIPRPNPYPARFGADVTTTA</sequence>
<evidence type="ECO:0000313" key="2">
    <source>
        <dbReference type="Proteomes" id="UP001321475"/>
    </source>
</evidence>
<dbReference type="RefSeq" id="WP_286219204.1">
    <property type="nucleotide sequence ID" value="NZ_AP027729.1"/>
</dbReference>